<name>A0AAV4GCE6_9GAST</name>
<reference evidence="2 3" key="1">
    <citation type="journal article" date="2021" name="Elife">
        <title>Chloroplast acquisition without the gene transfer in kleptoplastic sea slugs, Plakobranchus ocellatus.</title>
        <authorList>
            <person name="Maeda T."/>
            <person name="Takahashi S."/>
            <person name="Yoshida T."/>
            <person name="Shimamura S."/>
            <person name="Takaki Y."/>
            <person name="Nagai Y."/>
            <person name="Toyoda A."/>
            <person name="Suzuki Y."/>
            <person name="Arimoto A."/>
            <person name="Ishii H."/>
            <person name="Satoh N."/>
            <person name="Nishiyama T."/>
            <person name="Hasebe M."/>
            <person name="Maruyama T."/>
            <person name="Minagawa J."/>
            <person name="Obokata J."/>
            <person name="Shigenobu S."/>
        </authorList>
    </citation>
    <scope>NUCLEOTIDE SEQUENCE [LARGE SCALE GENOMIC DNA]</scope>
</reference>
<evidence type="ECO:0000313" key="3">
    <source>
        <dbReference type="Proteomes" id="UP000762676"/>
    </source>
</evidence>
<proteinExistence type="predicted"/>
<sequence length="251" mass="29138">MDIAVIVVMVLVKETATLMKTTNLGRANPQTTDSANDSDPSFVPVAVQYRRLPSDLTSSQSTSSASEPPLSISHRKAHSKAKPTYIWKKYPFSLQIVHFWALLKILIFNMFRSLNYSLNSSHIRWLQWSVSLSKVLKGHQSTPQITGENHWSRVYQLIGVIRLDSQRDNWAKEKRIDQIANVMPRDRFESTMPRIHFANNMGNENERLTKIWKISQWRETQCFRLTPSLEYSFVDGMIFFFREHSARSSNM</sequence>
<dbReference type="EMBL" id="BMAT01004904">
    <property type="protein sequence ID" value="GFR82720.1"/>
    <property type="molecule type" value="Genomic_DNA"/>
</dbReference>
<feature type="region of interest" description="Disordered" evidence="1">
    <location>
        <begin position="54"/>
        <end position="75"/>
    </location>
</feature>
<dbReference type="AlphaFoldDB" id="A0AAV4GCE6"/>
<accession>A0AAV4GCE6</accession>
<organism evidence="2 3">
    <name type="scientific">Elysia marginata</name>
    <dbReference type="NCBI Taxonomy" id="1093978"/>
    <lineage>
        <taxon>Eukaryota</taxon>
        <taxon>Metazoa</taxon>
        <taxon>Spiralia</taxon>
        <taxon>Lophotrochozoa</taxon>
        <taxon>Mollusca</taxon>
        <taxon>Gastropoda</taxon>
        <taxon>Heterobranchia</taxon>
        <taxon>Euthyneura</taxon>
        <taxon>Panpulmonata</taxon>
        <taxon>Sacoglossa</taxon>
        <taxon>Placobranchoidea</taxon>
        <taxon>Plakobranchidae</taxon>
        <taxon>Elysia</taxon>
    </lineage>
</organism>
<evidence type="ECO:0000313" key="2">
    <source>
        <dbReference type="EMBL" id="GFR82720.1"/>
    </source>
</evidence>
<gene>
    <name evidence="2" type="ORF">ElyMa_002370600</name>
</gene>
<dbReference type="Proteomes" id="UP000762676">
    <property type="component" value="Unassembled WGS sequence"/>
</dbReference>
<evidence type="ECO:0000256" key="1">
    <source>
        <dbReference type="SAM" id="MobiDB-lite"/>
    </source>
</evidence>
<protein>
    <submittedName>
        <fullName evidence="2">PiggyBac transposable element-derived protein 4</fullName>
    </submittedName>
</protein>
<feature type="compositionally biased region" description="Low complexity" evidence="1">
    <location>
        <begin position="54"/>
        <end position="72"/>
    </location>
</feature>
<keyword evidence="3" id="KW-1185">Reference proteome</keyword>
<comment type="caution">
    <text evidence="2">The sequence shown here is derived from an EMBL/GenBank/DDBJ whole genome shotgun (WGS) entry which is preliminary data.</text>
</comment>